<keyword evidence="4" id="KW-0238">DNA-binding</keyword>
<dbReference type="SMART" id="SM00850">
    <property type="entry name" value="LytTR"/>
    <property type="match status" value="1"/>
</dbReference>
<accession>A0AAE3MFH4</accession>
<dbReference type="Gene3D" id="3.40.50.2300">
    <property type="match status" value="1"/>
</dbReference>
<dbReference type="Proteomes" id="UP001207408">
    <property type="component" value="Unassembled WGS sequence"/>
</dbReference>
<proteinExistence type="predicted"/>
<evidence type="ECO:0000259" key="2">
    <source>
        <dbReference type="PROSITE" id="PS50110"/>
    </source>
</evidence>
<dbReference type="InterPro" id="IPR007492">
    <property type="entry name" value="LytTR_DNA-bd_dom"/>
</dbReference>
<dbReference type="GO" id="GO:0003677">
    <property type="term" value="F:DNA binding"/>
    <property type="evidence" value="ECO:0007669"/>
    <property type="project" value="UniProtKB-KW"/>
</dbReference>
<dbReference type="Gene3D" id="2.40.50.1020">
    <property type="entry name" value="LytTr DNA-binding domain"/>
    <property type="match status" value="1"/>
</dbReference>
<dbReference type="PANTHER" id="PTHR37299">
    <property type="entry name" value="TRANSCRIPTIONAL REGULATOR-RELATED"/>
    <property type="match status" value="1"/>
</dbReference>
<feature type="domain" description="HTH LytTR-type" evidence="3">
    <location>
        <begin position="139"/>
        <end position="237"/>
    </location>
</feature>
<dbReference type="PROSITE" id="PS50110">
    <property type="entry name" value="RESPONSE_REGULATORY"/>
    <property type="match status" value="1"/>
</dbReference>
<evidence type="ECO:0000313" key="4">
    <source>
        <dbReference type="EMBL" id="MCW3807018.1"/>
    </source>
</evidence>
<dbReference type="AlphaFoldDB" id="A0AAE3MFH4"/>
<evidence type="ECO:0000313" key="5">
    <source>
        <dbReference type="Proteomes" id="UP001207408"/>
    </source>
</evidence>
<protein>
    <submittedName>
        <fullName evidence="4">LytTR family DNA-binding domain-containing protein</fullName>
    </submittedName>
</protein>
<dbReference type="InterPro" id="IPR011006">
    <property type="entry name" value="CheY-like_superfamily"/>
</dbReference>
<dbReference type="InterPro" id="IPR001789">
    <property type="entry name" value="Sig_transdc_resp-reg_receiver"/>
</dbReference>
<dbReference type="PROSITE" id="PS50930">
    <property type="entry name" value="HTH_LYTTR"/>
    <property type="match status" value="1"/>
</dbReference>
<organism evidence="4 5">
    <name type="scientific">Plebeiibacterium marinum</name>
    <dbReference type="NCBI Taxonomy" id="2992111"/>
    <lineage>
        <taxon>Bacteria</taxon>
        <taxon>Pseudomonadati</taxon>
        <taxon>Bacteroidota</taxon>
        <taxon>Bacteroidia</taxon>
        <taxon>Marinilabiliales</taxon>
        <taxon>Marinilabiliaceae</taxon>
        <taxon>Plebeiibacterium</taxon>
    </lineage>
</organism>
<reference evidence="4" key="1">
    <citation type="submission" date="2022-10" db="EMBL/GenBank/DDBJ databases">
        <authorList>
            <person name="Yu W.X."/>
        </authorList>
    </citation>
    <scope>NUCLEOTIDE SEQUENCE</scope>
    <source>
        <strain evidence="4">D04</strain>
    </source>
</reference>
<feature type="domain" description="Response regulatory" evidence="2">
    <location>
        <begin position="6"/>
        <end position="117"/>
    </location>
</feature>
<gene>
    <name evidence="4" type="ORF">OM074_15380</name>
</gene>
<dbReference type="Pfam" id="PF04397">
    <property type="entry name" value="LytTR"/>
    <property type="match status" value="1"/>
</dbReference>
<evidence type="ECO:0000256" key="1">
    <source>
        <dbReference type="PROSITE-ProRule" id="PRU00169"/>
    </source>
</evidence>
<feature type="modified residue" description="4-aspartylphosphate" evidence="1">
    <location>
        <position position="57"/>
    </location>
</feature>
<dbReference type="SUPFAM" id="SSF52172">
    <property type="entry name" value="CheY-like"/>
    <property type="match status" value="1"/>
</dbReference>
<name>A0AAE3MFH4_9BACT</name>
<dbReference type="EMBL" id="JAPDPI010000035">
    <property type="protein sequence ID" value="MCW3807018.1"/>
    <property type="molecule type" value="Genomic_DNA"/>
</dbReference>
<comment type="caution">
    <text evidence="4">The sequence shown here is derived from an EMBL/GenBank/DDBJ whole genome shotgun (WGS) entry which is preliminary data.</text>
</comment>
<sequence length="239" mass="27778">MNKTISCLIVDDEPVAREILKEHLSKIEQINVVAYCKNAIEAFKYLSAQPIDLIFLDINMPEISGLDFAKTINRNIKVIFTTAYRDYAVEGFDLKAVDYLLKPISFERLLQALNKFTEENMVVQSANSPDYIEEKNDFIFVRSDRKMVRINFYDIAYIESLSDYIKIHLDQQIVITRETISNIEIKLPSGAFIRTHRSYIVALDKITSFTNEYVEIDTKMIPVSRSYKTEVMQKLEAFE</sequence>
<dbReference type="SMART" id="SM00448">
    <property type="entry name" value="REC"/>
    <property type="match status" value="1"/>
</dbReference>
<dbReference type="RefSeq" id="WP_301201014.1">
    <property type="nucleotide sequence ID" value="NZ_JAPDPI010000035.1"/>
</dbReference>
<dbReference type="PANTHER" id="PTHR37299:SF1">
    <property type="entry name" value="STAGE 0 SPORULATION PROTEIN A HOMOLOG"/>
    <property type="match status" value="1"/>
</dbReference>
<keyword evidence="5" id="KW-1185">Reference proteome</keyword>
<dbReference type="GO" id="GO:0000156">
    <property type="term" value="F:phosphorelay response regulator activity"/>
    <property type="evidence" value="ECO:0007669"/>
    <property type="project" value="InterPro"/>
</dbReference>
<evidence type="ECO:0000259" key="3">
    <source>
        <dbReference type="PROSITE" id="PS50930"/>
    </source>
</evidence>
<keyword evidence="1" id="KW-0597">Phosphoprotein</keyword>
<dbReference type="FunFam" id="3.40.50.2300:FF:000051">
    <property type="entry name" value="Two-component response regulator yehT"/>
    <property type="match status" value="1"/>
</dbReference>
<dbReference type="Pfam" id="PF00072">
    <property type="entry name" value="Response_reg"/>
    <property type="match status" value="1"/>
</dbReference>
<dbReference type="InterPro" id="IPR046947">
    <property type="entry name" value="LytR-like"/>
</dbReference>